<dbReference type="EnsemblMetazoa" id="XM_022794182">
    <property type="protein sequence ID" value="XP_022649917"/>
    <property type="gene ID" value="LOC111245605"/>
</dbReference>
<dbReference type="OrthoDB" id="10362086at2759"/>
<keyword evidence="2" id="KW-1185">Reference proteome</keyword>
<evidence type="ECO:0000313" key="1">
    <source>
        <dbReference type="EnsemblMetazoa" id="XP_022649917"/>
    </source>
</evidence>
<evidence type="ECO:0000313" key="2">
    <source>
        <dbReference type="Proteomes" id="UP000594260"/>
    </source>
</evidence>
<reference evidence="1" key="1">
    <citation type="submission" date="2021-01" db="UniProtKB">
        <authorList>
            <consortium name="EnsemblMetazoa"/>
        </authorList>
    </citation>
    <scope>IDENTIFICATION</scope>
</reference>
<dbReference type="GeneID" id="111245605"/>
<dbReference type="RefSeq" id="XP_022649917.1">
    <property type="nucleotide sequence ID" value="XM_022794182.1"/>
</dbReference>
<sequence length="177" mass="20037">MPLGYDRDYVCTKLLTCHLRNIMILWVAIALVDFTSAVTPPSVEEICENPLFNSTVSKKQANGIIGEMLIKFGIEPNFVSNTFACAYYFSHIDLYMKARHEIDPIDFGEVREANSEFFACLATLTHGSNEVFNEVRPASSDRSQSRRKTRFSTPLDPTLVALCGMKEGQWHFPTNLF</sequence>
<organism evidence="1 2">
    <name type="scientific">Varroa destructor</name>
    <name type="common">Honeybee mite</name>
    <dbReference type="NCBI Taxonomy" id="109461"/>
    <lineage>
        <taxon>Eukaryota</taxon>
        <taxon>Metazoa</taxon>
        <taxon>Ecdysozoa</taxon>
        <taxon>Arthropoda</taxon>
        <taxon>Chelicerata</taxon>
        <taxon>Arachnida</taxon>
        <taxon>Acari</taxon>
        <taxon>Parasitiformes</taxon>
        <taxon>Mesostigmata</taxon>
        <taxon>Gamasina</taxon>
        <taxon>Dermanyssoidea</taxon>
        <taxon>Varroidae</taxon>
        <taxon>Varroa</taxon>
    </lineage>
</organism>
<proteinExistence type="predicted"/>
<dbReference type="Proteomes" id="UP000594260">
    <property type="component" value="Unplaced"/>
</dbReference>
<dbReference type="InParanoid" id="A0A7M7M557"/>
<dbReference type="AlphaFoldDB" id="A0A7M7M557"/>
<protein>
    <submittedName>
        <fullName evidence="1">Uncharacterized protein</fullName>
    </submittedName>
</protein>
<name>A0A7M7M557_VARDE</name>
<dbReference type="KEGG" id="vde:111245605"/>
<accession>A0A7M7M557</accession>